<keyword evidence="6" id="KW-0695">RNA-directed DNA polymerase</keyword>
<dbReference type="PRINTS" id="PR00866">
    <property type="entry name" value="RNADNAPOLMS"/>
</dbReference>
<accession>A0AA37T4G7</accession>
<evidence type="ECO:0000256" key="2">
    <source>
        <dbReference type="ARBA" id="ARBA00022679"/>
    </source>
</evidence>
<keyword evidence="12" id="KW-1185">Reference proteome</keyword>
<comment type="similarity">
    <text evidence="8">Belongs to the bacterial reverse transcriptase family.</text>
</comment>
<reference evidence="11 12" key="1">
    <citation type="journal article" date="2014" name="Int. J. Syst. Evol. Microbiol.">
        <title>Complete genome sequence of Corynebacterium casei LMG S-19264T (=DSM 44701T), isolated from a smear-ripened cheese.</title>
        <authorList>
            <consortium name="US DOE Joint Genome Institute (JGI-PGF)"/>
            <person name="Walter F."/>
            <person name="Albersmeier A."/>
            <person name="Kalinowski J."/>
            <person name="Ruckert C."/>
        </authorList>
    </citation>
    <scope>NUCLEOTIDE SEQUENCE [LARGE SCALE GENOMIC DNA]</scope>
    <source>
        <strain evidence="11 12">NBRC 110095</strain>
    </source>
</reference>
<evidence type="ECO:0000256" key="4">
    <source>
        <dbReference type="ARBA" id="ARBA00022723"/>
    </source>
</evidence>
<dbReference type="GO" id="GO:0051607">
    <property type="term" value="P:defense response to virus"/>
    <property type="evidence" value="ECO:0007669"/>
    <property type="project" value="UniProtKB-KW"/>
</dbReference>
<evidence type="ECO:0000256" key="9">
    <source>
        <dbReference type="ARBA" id="ARBA00048173"/>
    </source>
</evidence>
<dbReference type="AlphaFoldDB" id="A0AA37T4G7"/>
<proteinExistence type="inferred from homology"/>
<dbReference type="CDD" id="cd01651">
    <property type="entry name" value="RT_G2_intron"/>
    <property type="match status" value="1"/>
</dbReference>
<comment type="catalytic activity">
    <reaction evidence="9">
        <text>DNA(n) + a 2'-deoxyribonucleoside 5'-triphosphate = DNA(n+1) + diphosphate</text>
        <dbReference type="Rhea" id="RHEA:22508"/>
        <dbReference type="Rhea" id="RHEA-COMP:17339"/>
        <dbReference type="Rhea" id="RHEA-COMP:17340"/>
        <dbReference type="ChEBI" id="CHEBI:33019"/>
        <dbReference type="ChEBI" id="CHEBI:61560"/>
        <dbReference type="ChEBI" id="CHEBI:173112"/>
        <dbReference type="EC" id="2.7.7.49"/>
    </reaction>
</comment>
<dbReference type="Pfam" id="PF00078">
    <property type="entry name" value="RVT_1"/>
    <property type="match status" value="1"/>
</dbReference>
<dbReference type="PANTHER" id="PTHR34047">
    <property type="entry name" value="NUCLEAR INTRON MATURASE 1, MITOCHONDRIAL-RELATED"/>
    <property type="match status" value="1"/>
</dbReference>
<protein>
    <recommendedName>
        <fullName evidence="1">RNA-directed DNA polymerase</fullName>
        <ecNumber evidence="1">2.7.7.49</ecNumber>
    </recommendedName>
</protein>
<name>A0AA37T4G7_9GAMM</name>
<dbReference type="GO" id="GO:0003964">
    <property type="term" value="F:RNA-directed DNA polymerase activity"/>
    <property type="evidence" value="ECO:0007669"/>
    <property type="project" value="UniProtKB-KW"/>
</dbReference>
<evidence type="ECO:0000259" key="10">
    <source>
        <dbReference type="PROSITE" id="PS50878"/>
    </source>
</evidence>
<evidence type="ECO:0000256" key="5">
    <source>
        <dbReference type="ARBA" id="ARBA00022842"/>
    </source>
</evidence>
<evidence type="ECO:0000256" key="7">
    <source>
        <dbReference type="ARBA" id="ARBA00023118"/>
    </source>
</evidence>
<dbReference type="GO" id="GO:0046872">
    <property type="term" value="F:metal ion binding"/>
    <property type="evidence" value="ECO:0007669"/>
    <property type="project" value="UniProtKB-KW"/>
</dbReference>
<gene>
    <name evidence="11" type="ORF">GCM10007877_26520</name>
</gene>
<evidence type="ECO:0000313" key="11">
    <source>
        <dbReference type="EMBL" id="GLS26933.1"/>
    </source>
</evidence>
<dbReference type="Proteomes" id="UP001156870">
    <property type="component" value="Unassembled WGS sequence"/>
</dbReference>
<organism evidence="11 12">
    <name type="scientific">Marinibactrum halimedae</name>
    <dbReference type="NCBI Taxonomy" id="1444977"/>
    <lineage>
        <taxon>Bacteria</taxon>
        <taxon>Pseudomonadati</taxon>
        <taxon>Pseudomonadota</taxon>
        <taxon>Gammaproteobacteria</taxon>
        <taxon>Cellvibrionales</taxon>
        <taxon>Cellvibrionaceae</taxon>
        <taxon>Marinibactrum</taxon>
    </lineage>
</organism>
<evidence type="ECO:0000256" key="6">
    <source>
        <dbReference type="ARBA" id="ARBA00022918"/>
    </source>
</evidence>
<dbReference type="InterPro" id="IPR051083">
    <property type="entry name" value="GrpII_Intron_Splice-Mob/Def"/>
</dbReference>
<keyword evidence="3" id="KW-0548">Nucleotidyltransferase</keyword>
<dbReference type="InterPro" id="IPR043502">
    <property type="entry name" value="DNA/RNA_pol_sf"/>
</dbReference>
<evidence type="ECO:0000256" key="8">
    <source>
        <dbReference type="ARBA" id="ARBA00034120"/>
    </source>
</evidence>
<dbReference type="EC" id="2.7.7.49" evidence="1"/>
<feature type="domain" description="Reverse transcriptase" evidence="10">
    <location>
        <begin position="1"/>
        <end position="129"/>
    </location>
</feature>
<evidence type="ECO:0000256" key="3">
    <source>
        <dbReference type="ARBA" id="ARBA00022695"/>
    </source>
</evidence>
<evidence type="ECO:0000313" key="12">
    <source>
        <dbReference type="Proteomes" id="UP001156870"/>
    </source>
</evidence>
<dbReference type="PANTHER" id="PTHR34047:SF8">
    <property type="entry name" value="PROTEIN YKFC"/>
    <property type="match status" value="1"/>
</dbReference>
<dbReference type="GO" id="GO:0003723">
    <property type="term" value="F:RNA binding"/>
    <property type="evidence" value="ECO:0007669"/>
    <property type="project" value="InterPro"/>
</dbReference>
<dbReference type="InterPro" id="IPR000123">
    <property type="entry name" value="Reverse_transcriptase_msDNA"/>
</dbReference>
<keyword evidence="2" id="KW-0808">Transferase</keyword>
<comment type="caution">
    <text evidence="11">The sequence shown here is derived from an EMBL/GenBank/DDBJ whole genome shotgun (WGS) entry which is preliminary data.</text>
</comment>
<dbReference type="InterPro" id="IPR000477">
    <property type="entry name" value="RT_dom"/>
</dbReference>
<evidence type="ECO:0000256" key="1">
    <source>
        <dbReference type="ARBA" id="ARBA00012493"/>
    </source>
</evidence>
<dbReference type="EMBL" id="BSPD01000062">
    <property type="protein sequence ID" value="GLS26933.1"/>
    <property type="molecule type" value="Genomic_DNA"/>
</dbReference>
<keyword evidence="4" id="KW-0479">Metal-binding</keyword>
<dbReference type="RefSeq" id="WP_232593534.1">
    <property type="nucleotide sequence ID" value="NZ_BSPD01000062.1"/>
</dbReference>
<dbReference type="SUPFAM" id="SSF56672">
    <property type="entry name" value="DNA/RNA polymerases"/>
    <property type="match status" value="1"/>
</dbReference>
<keyword evidence="5" id="KW-0460">Magnesium</keyword>
<keyword evidence="7" id="KW-0051">Antiviral defense</keyword>
<sequence>MKQSSQYVAEGKSWVVDLDLEKYFDTVNHDRLMHRLSLDIKDKRVLKLIRRYLQVGLLQDGVVQSREKGTPQGGPLSPLLSNLVLDEFDKELEKRGHAFCRYADDCNLYVSSQKAGQRQGSLVINNQMH</sequence>
<dbReference type="PROSITE" id="PS50878">
    <property type="entry name" value="RT_POL"/>
    <property type="match status" value="1"/>
</dbReference>